<keyword evidence="1" id="KW-0812">Transmembrane</keyword>
<name>M5E248_9FIRM</name>
<evidence type="ECO:0000313" key="3">
    <source>
        <dbReference type="Proteomes" id="UP000012063"/>
    </source>
</evidence>
<reference evidence="3" key="1">
    <citation type="journal article" date="2013" name="Genome Announc.">
        <title>Genome Sequence of Halanaerobium saccharolyticum subsp. saccharolyticum Strain DSM 6643T, a Halophilic Hydrogen-Producing Bacterium.</title>
        <authorList>
            <person name="Kivisto A."/>
            <person name="Larjo A."/>
            <person name="Ciranna A."/>
            <person name="Santala V."/>
            <person name="Roos C."/>
            <person name="Karp M."/>
        </authorList>
    </citation>
    <scope>NUCLEOTIDE SEQUENCE [LARGE SCALE GENOMIC DNA]</scope>
    <source>
        <strain evidence="3">DSM 6643</strain>
    </source>
</reference>
<protein>
    <submittedName>
        <fullName evidence="2">Uncharacterized protein</fullName>
    </submittedName>
</protein>
<accession>M5E248</accession>
<dbReference type="STRING" id="1293054.HSACCH_01477"/>
<dbReference type="InParanoid" id="M5E248"/>
<gene>
    <name evidence="2" type="ORF">HSACCH_01477</name>
</gene>
<organism evidence="2 3">
    <name type="scientific">Halanaerobium saccharolyticum subsp. saccharolyticum DSM 6643</name>
    <dbReference type="NCBI Taxonomy" id="1293054"/>
    <lineage>
        <taxon>Bacteria</taxon>
        <taxon>Bacillati</taxon>
        <taxon>Bacillota</taxon>
        <taxon>Clostridia</taxon>
        <taxon>Halanaerobiales</taxon>
        <taxon>Halanaerobiaceae</taxon>
        <taxon>Halanaerobium</taxon>
    </lineage>
</organism>
<dbReference type="RefSeq" id="WP_005488950.1">
    <property type="nucleotide sequence ID" value="NZ_CAUI01000018.1"/>
</dbReference>
<keyword evidence="3" id="KW-1185">Reference proteome</keyword>
<sequence>MKKFLLKILPYVASITVGAILFFISGNLVGDLKVLFLSLSASFWSIPLIYLFYNLTKKISHKKLNKEVFDYAKVKIDTEMLSILNKLLKIVYPYKYHDFSFSGINNFLSLDQKQIENMLSEYNYIGFQIFKRWDFSENKFNDILENPYILNKLEDNQIIAIIQIIKSLRSLELLHKEESIYENNLEEVSNHKIISGKELNENNTEHPERLVLLKNIQDNNFLVQDFGDFKNKNKDNLLKLFSVKDKHLETYSKAIFHVVTKINKWVEVSGNEFIIDSKMFKINSEKPKKKSHIV</sequence>
<comment type="caution">
    <text evidence="2">The sequence shown here is derived from an EMBL/GenBank/DDBJ whole genome shotgun (WGS) entry which is preliminary data.</text>
</comment>
<dbReference type="AlphaFoldDB" id="M5E248"/>
<evidence type="ECO:0000313" key="2">
    <source>
        <dbReference type="EMBL" id="CCU79640.1"/>
    </source>
</evidence>
<dbReference type="EMBL" id="CAUI01000018">
    <property type="protein sequence ID" value="CCU79640.1"/>
    <property type="molecule type" value="Genomic_DNA"/>
</dbReference>
<keyword evidence="1" id="KW-1133">Transmembrane helix</keyword>
<dbReference type="OrthoDB" id="8910972at2"/>
<feature type="transmembrane region" description="Helical" evidence="1">
    <location>
        <begin position="34"/>
        <end position="53"/>
    </location>
</feature>
<proteinExistence type="predicted"/>
<dbReference type="Proteomes" id="UP000012063">
    <property type="component" value="Unassembled WGS sequence"/>
</dbReference>
<keyword evidence="1" id="KW-0472">Membrane</keyword>
<evidence type="ECO:0000256" key="1">
    <source>
        <dbReference type="SAM" id="Phobius"/>
    </source>
</evidence>
<feature type="transmembrane region" description="Helical" evidence="1">
    <location>
        <begin position="9"/>
        <end position="28"/>
    </location>
</feature>